<dbReference type="SUPFAM" id="SSF160719">
    <property type="entry name" value="gpW/gp25-like"/>
    <property type="match status" value="1"/>
</dbReference>
<reference evidence="2" key="1">
    <citation type="journal article" date="2021" name="Proc. Natl. Acad. Sci. U.S.A.">
        <title>A Catalog of Tens of Thousands of Viruses from Human Metagenomes Reveals Hidden Associations with Chronic Diseases.</title>
        <authorList>
            <person name="Tisza M.J."/>
            <person name="Buck C.B."/>
        </authorList>
    </citation>
    <scope>NUCLEOTIDE SEQUENCE</scope>
    <source>
        <strain evidence="2">CtISH16</strain>
    </source>
</reference>
<evidence type="ECO:0000313" key="2">
    <source>
        <dbReference type="EMBL" id="DAE22882.1"/>
    </source>
</evidence>
<evidence type="ECO:0000259" key="1">
    <source>
        <dbReference type="Pfam" id="PF04965"/>
    </source>
</evidence>
<organism evidence="2">
    <name type="scientific">Myoviridae sp. ctISH16</name>
    <dbReference type="NCBI Taxonomy" id="2826637"/>
    <lineage>
        <taxon>Viruses</taxon>
        <taxon>Duplodnaviria</taxon>
        <taxon>Heunggongvirae</taxon>
        <taxon>Uroviricota</taxon>
        <taxon>Caudoviricetes</taxon>
    </lineage>
</organism>
<dbReference type="InterPro" id="IPR007048">
    <property type="entry name" value="IraD/Gp25-like"/>
</dbReference>
<dbReference type="Pfam" id="PF04965">
    <property type="entry name" value="GPW_gp25"/>
    <property type="match status" value="1"/>
</dbReference>
<sequence length="139" mass="15580">MNGKEFLGRGLKFPLQVDPRTGKIAMVDQEEDIREAIGIILRTGRGERIMRPEFGADTMDYAFSPVSSSMTNSVSHELRLILLEQEPRIQDVEVVCDQLDQNSGTVVIHVSYTVRSTNNRYNHVYPFYQTEGSEGGGAV</sequence>
<protein>
    <submittedName>
        <fullName evidence="2">Baseplate wedge protein</fullName>
    </submittedName>
</protein>
<accession>A0A8S5QV68</accession>
<feature type="domain" description="IraD/Gp25-like" evidence="1">
    <location>
        <begin position="28"/>
        <end position="118"/>
    </location>
</feature>
<dbReference type="EMBL" id="BK015741">
    <property type="protein sequence ID" value="DAE22882.1"/>
    <property type="molecule type" value="Genomic_DNA"/>
</dbReference>
<dbReference type="Gene3D" id="3.10.450.40">
    <property type="match status" value="1"/>
</dbReference>
<proteinExistence type="predicted"/>
<name>A0A8S5QV68_9CAUD</name>